<dbReference type="Pfam" id="PF12867">
    <property type="entry name" value="DinB_2"/>
    <property type="match status" value="1"/>
</dbReference>
<dbReference type="PATRIC" id="fig|157838.3.peg.5421"/>
<organism evidence="2 3">
    <name type="scientific">Heyndrickxia shackletonii</name>
    <dbReference type="NCBI Taxonomy" id="157838"/>
    <lineage>
        <taxon>Bacteria</taxon>
        <taxon>Bacillati</taxon>
        <taxon>Bacillota</taxon>
        <taxon>Bacilli</taxon>
        <taxon>Bacillales</taxon>
        <taxon>Bacillaceae</taxon>
        <taxon>Heyndrickxia</taxon>
    </lineage>
</organism>
<dbReference type="RefSeq" id="WP_055742416.1">
    <property type="nucleotide sequence ID" value="NZ_JAAIWL010000012.1"/>
</dbReference>
<dbReference type="Gene3D" id="1.20.120.450">
    <property type="entry name" value="dinb family like domain"/>
    <property type="match status" value="1"/>
</dbReference>
<feature type="domain" description="DinB-like" evidence="1">
    <location>
        <begin position="8"/>
        <end position="146"/>
    </location>
</feature>
<dbReference type="AlphaFoldDB" id="A0A0Q3TB61"/>
<proteinExistence type="predicted"/>
<dbReference type="Proteomes" id="UP000051888">
    <property type="component" value="Unassembled WGS sequence"/>
</dbReference>
<keyword evidence="3" id="KW-1185">Reference proteome</keyword>
<reference evidence="2 3" key="1">
    <citation type="submission" date="2015-09" db="EMBL/GenBank/DDBJ databases">
        <title>Genome sequencing project for genomic taxonomy and phylogenomics of Bacillus-like bacteria.</title>
        <authorList>
            <person name="Liu B."/>
            <person name="Wang J."/>
            <person name="Zhu Y."/>
            <person name="Liu G."/>
            <person name="Chen Q."/>
            <person name="Chen Z."/>
            <person name="Lan J."/>
            <person name="Che J."/>
            <person name="Ge C."/>
            <person name="Shi H."/>
            <person name="Pan Z."/>
            <person name="Liu X."/>
        </authorList>
    </citation>
    <scope>NUCLEOTIDE SEQUENCE [LARGE SCALE GENOMIC DNA]</scope>
    <source>
        <strain evidence="2 3">LMG 18435</strain>
    </source>
</reference>
<name>A0A0Q3TB61_9BACI</name>
<dbReference type="InterPro" id="IPR034660">
    <property type="entry name" value="DinB/YfiT-like"/>
</dbReference>
<dbReference type="InterPro" id="IPR024775">
    <property type="entry name" value="DinB-like"/>
</dbReference>
<comment type="caution">
    <text evidence="2">The sequence shown here is derived from an EMBL/GenBank/DDBJ whole genome shotgun (WGS) entry which is preliminary data.</text>
</comment>
<accession>A0A0Q3TB61</accession>
<sequence length="157" mass="18123">MKHYLFDQLYFVRNNTLNELADVTDSLSDIIPAGFNNNIKWNAGHIFFIQEKFSFHFAGEEMSITEEFSKLFCSGSKPEEGNSNVPSIMDIKEMLSKQVERIEKNFKHRLKEISPIGGYTTSKGLPLSSVEEFLSFCLYHEGMHFEKIKLLKKMLNA</sequence>
<gene>
    <name evidence="2" type="ORF">AN964_24635</name>
</gene>
<dbReference type="OrthoDB" id="4295522at2"/>
<evidence type="ECO:0000313" key="3">
    <source>
        <dbReference type="Proteomes" id="UP000051888"/>
    </source>
</evidence>
<evidence type="ECO:0000313" key="2">
    <source>
        <dbReference type="EMBL" id="KQL50809.1"/>
    </source>
</evidence>
<dbReference type="SUPFAM" id="SSF109854">
    <property type="entry name" value="DinB/YfiT-like putative metalloenzymes"/>
    <property type="match status" value="1"/>
</dbReference>
<evidence type="ECO:0000259" key="1">
    <source>
        <dbReference type="Pfam" id="PF12867"/>
    </source>
</evidence>
<dbReference type="STRING" id="157838.AN964_24635"/>
<protein>
    <recommendedName>
        <fullName evidence="1">DinB-like domain-containing protein</fullName>
    </recommendedName>
</protein>
<dbReference type="EMBL" id="LJJC01000015">
    <property type="protein sequence ID" value="KQL50809.1"/>
    <property type="molecule type" value="Genomic_DNA"/>
</dbReference>